<dbReference type="EMBL" id="JAAMRD010000230">
    <property type="protein sequence ID" value="MBA1307665.1"/>
    <property type="molecule type" value="Genomic_DNA"/>
</dbReference>
<name>A0AA40RXZ8_STUST</name>
<proteinExistence type="predicted"/>
<reference evidence="1" key="1">
    <citation type="submission" date="2020-02" db="EMBL/GenBank/DDBJ databases">
        <title>Synteny-based analysis reveals conserved mechanism for high triclosan tolerance in Pseudomonas, as well as instances of horizontal transfer.</title>
        <authorList>
            <person name="Mcfarland A.G."/>
            <person name="Bertucci H.K."/>
            <person name="Litmann E."/>
            <person name="Shen J."/>
            <person name="Huttenhower C."/>
            <person name="Hartmann E.M."/>
        </authorList>
    </citation>
    <scope>NUCLEOTIDE SEQUENCE</scope>
    <source>
        <strain evidence="1">109A1</strain>
    </source>
</reference>
<comment type="caution">
    <text evidence="1">The sequence shown here is derived from an EMBL/GenBank/DDBJ whole genome shotgun (WGS) entry which is preliminary data.</text>
</comment>
<sequence>MKVLLYFENQKLIAKSGIGRALKLQQKALSYTDVEVTTDPKSRDYDVLHINT</sequence>
<keyword evidence="1" id="KW-0808">Transferase</keyword>
<dbReference type="AlphaFoldDB" id="A0AA40RXZ8"/>
<protein>
    <submittedName>
        <fullName evidence="1">Glycosyl transferase family 1</fullName>
    </submittedName>
</protein>
<gene>
    <name evidence="1" type="ORF">G7024_25300</name>
</gene>
<organism evidence="1 2">
    <name type="scientific">Stutzerimonas stutzeri</name>
    <name type="common">Pseudomonas stutzeri</name>
    <dbReference type="NCBI Taxonomy" id="316"/>
    <lineage>
        <taxon>Bacteria</taxon>
        <taxon>Pseudomonadati</taxon>
        <taxon>Pseudomonadota</taxon>
        <taxon>Gammaproteobacteria</taxon>
        <taxon>Pseudomonadales</taxon>
        <taxon>Pseudomonadaceae</taxon>
        <taxon>Stutzerimonas</taxon>
    </lineage>
</organism>
<evidence type="ECO:0000313" key="1">
    <source>
        <dbReference type="EMBL" id="MBA1307665.1"/>
    </source>
</evidence>
<dbReference type="GO" id="GO:0016740">
    <property type="term" value="F:transferase activity"/>
    <property type="evidence" value="ECO:0007669"/>
    <property type="project" value="UniProtKB-KW"/>
</dbReference>
<accession>A0AA40RXZ8</accession>
<evidence type="ECO:0000313" key="2">
    <source>
        <dbReference type="Proteomes" id="UP001138621"/>
    </source>
</evidence>
<feature type="non-terminal residue" evidence="1">
    <location>
        <position position="52"/>
    </location>
</feature>
<dbReference type="Proteomes" id="UP001138621">
    <property type="component" value="Unassembled WGS sequence"/>
</dbReference>